<feature type="region of interest" description="Disordered" evidence="1">
    <location>
        <begin position="99"/>
        <end position="119"/>
    </location>
</feature>
<keyword evidence="2" id="KW-0812">Transmembrane</keyword>
<comment type="caution">
    <text evidence="3">The sequence shown here is derived from an EMBL/GenBank/DDBJ whole genome shotgun (WGS) entry which is preliminary data.</text>
</comment>
<dbReference type="AlphaFoldDB" id="A0AAN5CSU8"/>
<evidence type="ECO:0000313" key="3">
    <source>
        <dbReference type="EMBL" id="GMR49780.1"/>
    </source>
</evidence>
<accession>A0AAN5CSU8</accession>
<keyword evidence="4" id="KW-1185">Reference proteome</keyword>
<dbReference type="Proteomes" id="UP001328107">
    <property type="component" value="Unassembled WGS sequence"/>
</dbReference>
<proteinExistence type="predicted"/>
<gene>
    <name evidence="3" type="ORF">PMAYCL1PPCAC_19975</name>
</gene>
<evidence type="ECO:0000313" key="4">
    <source>
        <dbReference type="Proteomes" id="UP001328107"/>
    </source>
</evidence>
<reference evidence="4" key="1">
    <citation type="submission" date="2022-10" db="EMBL/GenBank/DDBJ databases">
        <title>Genome assembly of Pristionchus species.</title>
        <authorList>
            <person name="Yoshida K."/>
            <person name="Sommer R.J."/>
        </authorList>
    </citation>
    <scope>NUCLEOTIDE SEQUENCE [LARGE SCALE GENOMIC DNA]</scope>
    <source>
        <strain evidence="4">RS5460</strain>
    </source>
</reference>
<organism evidence="3 4">
    <name type="scientific">Pristionchus mayeri</name>
    <dbReference type="NCBI Taxonomy" id="1317129"/>
    <lineage>
        <taxon>Eukaryota</taxon>
        <taxon>Metazoa</taxon>
        <taxon>Ecdysozoa</taxon>
        <taxon>Nematoda</taxon>
        <taxon>Chromadorea</taxon>
        <taxon>Rhabditida</taxon>
        <taxon>Rhabditina</taxon>
        <taxon>Diplogasteromorpha</taxon>
        <taxon>Diplogasteroidea</taxon>
        <taxon>Neodiplogasteridae</taxon>
        <taxon>Pristionchus</taxon>
    </lineage>
</organism>
<protein>
    <submittedName>
        <fullName evidence="3">Uncharacterized protein</fullName>
    </submittedName>
</protein>
<evidence type="ECO:0000256" key="2">
    <source>
        <dbReference type="SAM" id="Phobius"/>
    </source>
</evidence>
<feature type="non-terminal residue" evidence="3">
    <location>
        <position position="1"/>
    </location>
</feature>
<name>A0AAN5CSU8_9BILA</name>
<evidence type="ECO:0000256" key="1">
    <source>
        <dbReference type="SAM" id="MobiDB-lite"/>
    </source>
</evidence>
<sequence length="119" mass="12868">LHSPPQPLLPLSVMTGLTDLRRFNSMSNLDELEGVAVDKVPKTAKPTAEALVAPEPTTQWLVADDIGGNINLLVGLVLFACLLALILVYVCRRKKSQKFTVVSSSASSRTAPQQSQKRV</sequence>
<dbReference type="EMBL" id="BTRK01000004">
    <property type="protein sequence ID" value="GMR49780.1"/>
    <property type="molecule type" value="Genomic_DNA"/>
</dbReference>
<keyword evidence="2" id="KW-0472">Membrane</keyword>
<feature type="transmembrane region" description="Helical" evidence="2">
    <location>
        <begin position="70"/>
        <end position="90"/>
    </location>
</feature>
<keyword evidence="2" id="KW-1133">Transmembrane helix</keyword>